<dbReference type="GeneTree" id="ENSGT00940000163371"/>
<dbReference type="InterPro" id="IPR007110">
    <property type="entry name" value="Ig-like_dom"/>
</dbReference>
<feature type="transmembrane region" description="Helical" evidence="2">
    <location>
        <begin position="330"/>
        <end position="353"/>
    </location>
</feature>
<dbReference type="Pfam" id="PF07686">
    <property type="entry name" value="V-set"/>
    <property type="match status" value="1"/>
</dbReference>
<feature type="domain" description="Ig-like" evidence="4">
    <location>
        <begin position="128"/>
        <end position="217"/>
    </location>
</feature>
<dbReference type="SMART" id="SM00409">
    <property type="entry name" value="IG"/>
    <property type="match status" value="3"/>
</dbReference>
<dbReference type="SMART" id="SM00406">
    <property type="entry name" value="IGv"/>
    <property type="match status" value="1"/>
</dbReference>
<keyword evidence="6" id="KW-1185">Reference proteome</keyword>
<name>A0A8C4SNF8_ERPCA</name>
<dbReference type="Proteomes" id="UP000694620">
    <property type="component" value="Chromosome 12"/>
</dbReference>
<dbReference type="Pfam" id="PF07654">
    <property type="entry name" value="C1-set"/>
    <property type="match status" value="3"/>
</dbReference>
<reference evidence="5" key="3">
    <citation type="submission" date="2025-09" db="UniProtKB">
        <authorList>
            <consortium name="Ensembl"/>
        </authorList>
    </citation>
    <scope>IDENTIFICATION</scope>
</reference>
<keyword evidence="3" id="KW-0732">Signal</keyword>
<evidence type="ECO:0000256" key="3">
    <source>
        <dbReference type="SAM" id="SignalP"/>
    </source>
</evidence>
<dbReference type="InterPro" id="IPR003006">
    <property type="entry name" value="Ig/MHC_CS"/>
</dbReference>
<dbReference type="InterPro" id="IPR013106">
    <property type="entry name" value="Ig_V-set"/>
</dbReference>
<feature type="domain" description="Ig-like" evidence="4">
    <location>
        <begin position="29"/>
        <end position="125"/>
    </location>
</feature>
<dbReference type="Gene3D" id="2.60.40.10">
    <property type="entry name" value="Immunoglobulins"/>
    <property type="match status" value="6"/>
</dbReference>
<sequence length="843" mass="96599">MERLVVVVILISTTAAKFHFSIPQPEVRGSLYSDVLLPCTFTDADQEVDLNYLQVIWKQDNNELLRYQAGQRIFSNRFAVSESELQHGNASLLLRNITVGDEGDYECEVIDTPDSGKGKVNLKVTAAPKISLKPPLVVMGESNPLECHADGFYPEEIFFEWLRDSRVLHHPVPSQMQKNSDGTFSAVSLFFYTPTNNDTGVLFCCRVKHNSQHEPLEENFLLKFRRRPSVTITPTTLLQGEEQAIMCKVDGYYPDDIIVAWRRNGKPLKKIEEKSDGTFAVSESFMVTPKGKEEEQETFSCEVKQEGFAEPLTKNIQFKIEGKPRSAAEVIGITIAVILVILLVLAFLFYRLYKKYHKRSFFMSDIIVPSKVFVGQEVTLECFIDRHFREEPTWWIKVSDEWGKISCNQVYVIKNTVCKSSILHRNLQNGNGEEQSLIKTQRPQKRHTTLTFVTDVKKHADVAFRCQITGILPNLKKEETKTKETKLRLLAYPSISAIKDISVFPNENGMLWIKASDFYPKEIRFKWPDSVSSETQSASVDKHGLYSTYSQCKVPMEHLRDPEFELQVDIIHDSLEFPCTKRIRGGIPGIGGIPLVSNVKVTSHLEIGHPCTLSCNVTEFYFSCRPEIKWIQKRISTEEIVTREEEYWKPVESFSGPFKKVNSISYLVAQAVFVPTRANIQDMDFICRVEHPLLSTPIERHTQQLSAIGSICKPNVSKLKIMLLSKTYMLTCTISDFYPNDIKVTWWVQEKDTEAILIENGPKWKINVLNKTPYRKPNNLYTLIAQAEFTPRIFDLTEHKIICRVEHESINQYVERTSDILNASSEFADFQAHYETVISYSLP</sequence>
<evidence type="ECO:0000313" key="6">
    <source>
        <dbReference type="Proteomes" id="UP000694620"/>
    </source>
</evidence>
<dbReference type="SMART" id="SM00407">
    <property type="entry name" value="IGc1"/>
    <property type="match status" value="3"/>
</dbReference>
<reference evidence="5" key="1">
    <citation type="submission" date="2021-06" db="EMBL/GenBank/DDBJ databases">
        <authorList>
            <consortium name="Wellcome Sanger Institute Data Sharing"/>
        </authorList>
    </citation>
    <scope>NUCLEOTIDE SEQUENCE [LARGE SCALE GENOMIC DNA]</scope>
</reference>
<dbReference type="InterPro" id="IPR003597">
    <property type="entry name" value="Ig_C1-set"/>
</dbReference>
<feature type="signal peptide" evidence="3">
    <location>
        <begin position="1"/>
        <end position="16"/>
    </location>
</feature>
<dbReference type="InterPro" id="IPR050380">
    <property type="entry name" value="Immune_Resp_Modulators"/>
</dbReference>
<reference evidence="5" key="2">
    <citation type="submission" date="2025-08" db="UniProtKB">
        <authorList>
            <consortium name="Ensembl"/>
        </authorList>
    </citation>
    <scope>IDENTIFICATION</scope>
</reference>
<dbReference type="Ensembl" id="ENSECRT00000019187.1">
    <property type="protein sequence ID" value="ENSECRP00000018802.1"/>
    <property type="gene ID" value="ENSECRG00000012574.1"/>
</dbReference>
<dbReference type="PANTHER" id="PTHR23411">
    <property type="entry name" value="TAPASIN"/>
    <property type="match status" value="1"/>
</dbReference>
<feature type="chain" id="PRO_5034183537" evidence="3">
    <location>
        <begin position="17"/>
        <end position="843"/>
    </location>
</feature>
<accession>A0A8C4SNF8</accession>
<feature type="domain" description="Ig-like" evidence="4">
    <location>
        <begin position="228"/>
        <end position="317"/>
    </location>
</feature>
<evidence type="ECO:0000256" key="1">
    <source>
        <dbReference type="ARBA" id="ARBA00023319"/>
    </source>
</evidence>
<dbReference type="SUPFAM" id="SSF48726">
    <property type="entry name" value="Immunoglobulin"/>
    <property type="match status" value="4"/>
</dbReference>
<dbReference type="OrthoDB" id="10043043at2759"/>
<dbReference type="InterPro" id="IPR003599">
    <property type="entry name" value="Ig_sub"/>
</dbReference>
<feature type="domain" description="Ig-like" evidence="4">
    <location>
        <begin position="714"/>
        <end position="822"/>
    </location>
</feature>
<organism evidence="5 6">
    <name type="scientific">Erpetoichthys calabaricus</name>
    <name type="common">Rope fish</name>
    <name type="synonym">Calamoichthys calabaricus</name>
    <dbReference type="NCBI Taxonomy" id="27687"/>
    <lineage>
        <taxon>Eukaryota</taxon>
        <taxon>Metazoa</taxon>
        <taxon>Chordata</taxon>
        <taxon>Craniata</taxon>
        <taxon>Vertebrata</taxon>
        <taxon>Euteleostomi</taxon>
        <taxon>Actinopterygii</taxon>
        <taxon>Polypteriformes</taxon>
        <taxon>Polypteridae</taxon>
        <taxon>Erpetoichthys</taxon>
    </lineage>
</organism>
<proteinExistence type="predicted"/>
<keyword evidence="2" id="KW-1133">Transmembrane helix</keyword>
<dbReference type="InterPro" id="IPR013783">
    <property type="entry name" value="Ig-like_fold"/>
</dbReference>
<dbReference type="CDD" id="cd00098">
    <property type="entry name" value="IgC1"/>
    <property type="match status" value="3"/>
</dbReference>
<keyword evidence="1" id="KW-0393">Immunoglobulin domain</keyword>
<keyword evidence="2" id="KW-0472">Membrane</keyword>
<keyword evidence="2" id="KW-0812">Transmembrane</keyword>
<feature type="domain" description="Ig-like" evidence="4">
    <location>
        <begin position="594"/>
        <end position="706"/>
    </location>
</feature>
<dbReference type="GeneID" id="114661822"/>
<evidence type="ECO:0000313" key="5">
    <source>
        <dbReference type="Ensembl" id="ENSECRP00000018802.1"/>
    </source>
</evidence>
<protein>
    <submittedName>
        <fullName evidence="5">Uncharacterized LOC114661822</fullName>
    </submittedName>
</protein>
<dbReference type="InterPro" id="IPR036179">
    <property type="entry name" value="Ig-like_dom_sf"/>
</dbReference>
<dbReference type="PROSITE" id="PS50835">
    <property type="entry name" value="IG_LIKE"/>
    <property type="match status" value="5"/>
</dbReference>
<gene>
    <name evidence="5" type="primary">LOC114661822</name>
</gene>
<evidence type="ECO:0000256" key="2">
    <source>
        <dbReference type="SAM" id="Phobius"/>
    </source>
</evidence>
<dbReference type="PROSITE" id="PS00290">
    <property type="entry name" value="IG_MHC"/>
    <property type="match status" value="2"/>
</dbReference>
<dbReference type="AlphaFoldDB" id="A0A8C4SNF8"/>
<evidence type="ECO:0000259" key="4">
    <source>
        <dbReference type="PROSITE" id="PS50835"/>
    </source>
</evidence>
<dbReference type="RefSeq" id="XP_028670858.1">
    <property type="nucleotide sequence ID" value="XM_028815025.2"/>
</dbReference>